<protein>
    <submittedName>
        <fullName evidence="2">Uncharacterized protein</fullName>
    </submittedName>
</protein>
<organism evidence="2 3">
    <name type="scientific">Zophobas morio</name>
    <dbReference type="NCBI Taxonomy" id="2755281"/>
    <lineage>
        <taxon>Eukaryota</taxon>
        <taxon>Metazoa</taxon>
        <taxon>Ecdysozoa</taxon>
        <taxon>Arthropoda</taxon>
        <taxon>Hexapoda</taxon>
        <taxon>Insecta</taxon>
        <taxon>Pterygota</taxon>
        <taxon>Neoptera</taxon>
        <taxon>Endopterygota</taxon>
        <taxon>Coleoptera</taxon>
        <taxon>Polyphaga</taxon>
        <taxon>Cucujiformia</taxon>
        <taxon>Tenebrionidae</taxon>
        <taxon>Zophobas</taxon>
    </lineage>
</organism>
<gene>
    <name evidence="2" type="ORF">Zmor_017565</name>
</gene>
<evidence type="ECO:0000313" key="2">
    <source>
        <dbReference type="EMBL" id="KAJ3651531.1"/>
    </source>
</evidence>
<proteinExistence type="predicted"/>
<reference evidence="2" key="1">
    <citation type="journal article" date="2023" name="G3 (Bethesda)">
        <title>Whole genome assemblies of Zophobas morio and Tenebrio molitor.</title>
        <authorList>
            <person name="Kaur S."/>
            <person name="Stinson S.A."/>
            <person name="diCenzo G.C."/>
        </authorList>
    </citation>
    <scope>NUCLEOTIDE SEQUENCE</scope>
    <source>
        <strain evidence="2">QUZm001</strain>
    </source>
</reference>
<feature type="compositionally biased region" description="Acidic residues" evidence="1">
    <location>
        <begin position="128"/>
        <end position="167"/>
    </location>
</feature>
<feature type="region of interest" description="Disordered" evidence="1">
    <location>
        <begin position="125"/>
        <end position="182"/>
    </location>
</feature>
<keyword evidence="3" id="KW-1185">Reference proteome</keyword>
<dbReference type="Proteomes" id="UP001168821">
    <property type="component" value="Unassembled WGS sequence"/>
</dbReference>
<dbReference type="InterPro" id="IPR035979">
    <property type="entry name" value="RBD_domain_sf"/>
</dbReference>
<dbReference type="SUPFAM" id="SSF54928">
    <property type="entry name" value="RNA-binding domain, RBD"/>
    <property type="match status" value="1"/>
</dbReference>
<feature type="compositionally biased region" description="Polar residues" evidence="1">
    <location>
        <begin position="173"/>
        <end position="182"/>
    </location>
</feature>
<dbReference type="GO" id="GO:0003676">
    <property type="term" value="F:nucleic acid binding"/>
    <property type="evidence" value="ECO:0007669"/>
    <property type="project" value="InterPro"/>
</dbReference>
<dbReference type="AlphaFoldDB" id="A0AA38MCX8"/>
<evidence type="ECO:0000256" key="1">
    <source>
        <dbReference type="SAM" id="MobiDB-lite"/>
    </source>
</evidence>
<dbReference type="EMBL" id="JALNTZ010000005">
    <property type="protein sequence ID" value="KAJ3651531.1"/>
    <property type="molecule type" value="Genomic_DNA"/>
</dbReference>
<comment type="caution">
    <text evidence="2">The sequence shown here is derived from an EMBL/GenBank/DDBJ whole genome shotgun (WGS) entry which is preliminary data.</text>
</comment>
<sequence>MGVADGKSAPVKLYLRLPVKIADEQQVRDLHPGILRVSLPRQKSRRWCIVEFDSTTAKAGVKELKAVKIDGKKVFVNVHRKKDKEEKQENDDLMDEDYDYGNGILIENPFDDDEVDLNSQFVLFVAPPDEESDENDDFDDIDNDEDDEDDEDYVPDSLDDEDFDDDNAIVMSSDDSAPELSN</sequence>
<evidence type="ECO:0000313" key="3">
    <source>
        <dbReference type="Proteomes" id="UP001168821"/>
    </source>
</evidence>
<accession>A0AA38MCX8</accession>
<name>A0AA38MCX8_9CUCU</name>